<dbReference type="GO" id="GO:0042773">
    <property type="term" value="P:ATP synthesis coupled electron transport"/>
    <property type="evidence" value="ECO:0007669"/>
    <property type="project" value="InterPro"/>
</dbReference>
<evidence type="ECO:0000256" key="10">
    <source>
        <dbReference type="ARBA" id="ARBA00022982"/>
    </source>
</evidence>
<evidence type="ECO:0000313" key="21">
    <source>
        <dbReference type="EMBL" id="QHQ98580.1"/>
    </source>
</evidence>
<keyword evidence="15 17" id="KW-0472">Membrane</keyword>
<evidence type="ECO:0000259" key="18">
    <source>
        <dbReference type="Pfam" id="PF00361"/>
    </source>
</evidence>
<dbReference type="Pfam" id="PF06455">
    <property type="entry name" value="NADH5_C"/>
    <property type="match status" value="1"/>
</dbReference>
<feature type="transmembrane region" description="Helical" evidence="17">
    <location>
        <begin position="533"/>
        <end position="551"/>
    </location>
</feature>
<evidence type="ECO:0000256" key="17">
    <source>
        <dbReference type="RuleBase" id="RU003404"/>
    </source>
</evidence>
<accession>A0A6B9WEE2</accession>
<evidence type="ECO:0000256" key="12">
    <source>
        <dbReference type="ARBA" id="ARBA00023027"/>
    </source>
</evidence>
<evidence type="ECO:0000256" key="5">
    <source>
        <dbReference type="ARBA" id="ARBA00022448"/>
    </source>
</evidence>
<evidence type="ECO:0000256" key="11">
    <source>
        <dbReference type="ARBA" id="ARBA00022989"/>
    </source>
</evidence>
<comment type="subcellular location">
    <subcellularLocation>
        <location evidence="2">Mitochondrion inner membrane</location>
        <topology evidence="2">Multi-pass membrane protein</topology>
    </subcellularLocation>
</comment>
<dbReference type="GO" id="GO:0015990">
    <property type="term" value="P:electron transport coupled proton transport"/>
    <property type="evidence" value="ECO:0007669"/>
    <property type="project" value="TreeGrafter"/>
</dbReference>
<evidence type="ECO:0000256" key="15">
    <source>
        <dbReference type="ARBA" id="ARBA00023136"/>
    </source>
</evidence>
<feature type="transmembrane region" description="Helical" evidence="17">
    <location>
        <begin position="236"/>
        <end position="255"/>
    </location>
</feature>
<keyword evidence="7 17" id="KW-0812">Transmembrane</keyword>
<evidence type="ECO:0000256" key="3">
    <source>
        <dbReference type="ARBA" id="ARBA00012944"/>
    </source>
</evidence>
<evidence type="ECO:0000256" key="8">
    <source>
        <dbReference type="ARBA" id="ARBA00022792"/>
    </source>
</evidence>
<dbReference type="PANTHER" id="PTHR42829">
    <property type="entry name" value="NADH-UBIQUINONE OXIDOREDUCTASE CHAIN 5"/>
    <property type="match status" value="1"/>
</dbReference>
<feature type="domain" description="NADH-Ubiquinone oxidoreductase (complex I) chain 5 N-terminal" evidence="19">
    <location>
        <begin position="40"/>
        <end position="79"/>
    </location>
</feature>
<comment type="function">
    <text evidence="1">Core subunit of the mitochondrial membrane respiratory chain NADH dehydrogenase (Complex I) that is believed to belong to the minimal assembly required for catalysis. Complex I functions in the transfer of electrons from NADH to the respiratory chain. The immediate electron acceptor for the enzyme is believed to be ubiquinone.</text>
</comment>
<feature type="transmembrane region" description="Helical" evidence="17">
    <location>
        <begin position="169"/>
        <end position="185"/>
    </location>
</feature>
<keyword evidence="13 17" id="KW-0830">Ubiquinone</keyword>
<keyword evidence="8" id="KW-0999">Mitochondrion inner membrane</keyword>
<dbReference type="AlphaFoldDB" id="A0A6B9WEE2"/>
<keyword evidence="10" id="KW-0249">Electron transport</keyword>
<feature type="domain" description="NADH dehydrogenase subunit 5 C-terminal" evidence="20">
    <location>
        <begin position="383"/>
        <end position="550"/>
    </location>
</feature>
<evidence type="ECO:0000256" key="7">
    <source>
        <dbReference type="ARBA" id="ARBA00022692"/>
    </source>
</evidence>
<feature type="transmembrane region" description="Helical" evidence="17">
    <location>
        <begin position="329"/>
        <end position="347"/>
    </location>
</feature>
<dbReference type="EC" id="7.1.1.2" evidence="3 17"/>
<evidence type="ECO:0000256" key="14">
    <source>
        <dbReference type="ARBA" id="ARBA00023128"/>
    </source>
</evidence>
<dbReference type="InterPro" id="IPR001750">
    <property type="entry name" value="ND/Mrp_TM"/>
</dbReference>
<evidence type="ECO:0000256" key="4">
    <source>
        <dbReference type="ARBA" id="ARBA00021096"/>
    </source>
</evidence>
<dbReference type="Pfam" id="PF00662">
    <property type="entry name" value="Proton_antipo_N"/>
    <property type="match status" value="1"/>
</dbReference>
<dbReference type="GO" id="GO:0005743">
    <property type="term" value="C:mitochondrial inner membrane"/>
    <property type="evidence" value="ECO:0007669"/>
    <property type="project" value="UniProtKB-SubCell"/>
</dbReference>
<geneLocation type="mitochondrion" evidence="21"/>
<dbReference type="EMBL" id="MK270530">
    <property type="protein sequence ID" value="QHQ98580.1"/>
    <property type="molecule type" value="Genomic_DNA"/>
</dbReference>
<keyword evidence="12 17" id="KW-0520">NAD</keyword>
<evidence type="ECO:0000256" key="6">
    <source>
        <dbReference type="ARBA" id="ARBA00022660"/>
    </source>
</evidence>
<dbReference type="InterPro" id="IPR001516">
    <property type="entry name" value="Proton_antipo_N"/>
</dbReference>
<evidence type="ECO:0000259" key="19">
    <source>
        <dbReference type="Pfam" id="PF00662"/>
    </source>
</evidence>
<keyword evidence="5 17" id="KW-0813">Transport</keyword>
<evidence type="ECO:0000256" key="2">
    <source>
        <dbReference type="ARBA" id="ARBA00004448"/>
    </source>
</evidence>
<feature type="transmembrane region" description="Helical" evidence="17">
    <location>
        <begin position="367"/>
        <end position="391"/>
    </location>
</feature>
<comment type="function">
    <text evidence="17">Core subunit of the mitochondrial membrane respiratory chain NADH dehydrogenase (Complex I) which catalyzes electron transfer from NADH through the respiratory chain, using ubiquinone as an electron acceptor. Essential for the catalytic activity and assembly of complex I.</text>
</comment>
<evidence type="ECO:0000259" key="20">
    <source>
        <dbReference type="Pfam" id="PF06455"/>
    </source>
</evidence>
<keyword evidence="6" id="KW-0679">Respiratory chain</keyword>
<reference evidence="21" key="1">
    <citation type="journal article" date="2019" name="Zool. Scr.">
        <title>Mitochondrial genome reorganization characterizes various lineages of mesostigmatid mites (Acari: Parasitiformes).</title>
        <authorList>
            <person name="Li W.-N."/>
            <person name="Shao R."/>
            <person name="Zhang Q."/>
            <person name="Deng W."/>
            <person name="Xue X.-F."/>
        </authorList>
    </citation>
    <scope>NUCLEOTIDE SEQUENCE</scope>
</reference>
<dbReference type="Pfam" id="PF00361">
    <property type="entry name" value="Proton_antipo_M"/>
    <property type="match status" value="1"/>
</dbReference>
<keyword evidence="9" id="KW-1278">Translocase</keyword>
<feature type="transmembrane region" description="Helical" evidence="17">
    <location>
        <begin position="411"/>
        <end position="432"/>
    </location>
</feature>
<keyword evidence="11 17" id="KW-1133">Transmembrane helix</keyword>
<protein>
    <recommendedName>
        <fullName evidence="4 17">NADH-ubiquinone oxidoreductase chain 5</fullName>
        <ecNumber evidence="3 17">7.1.1.2</ecNumber>
    </recommendedName>
</protein>
<feature type="transmembrane region" description="Helical" evidence="17">
    <location>
        <begin position="145"/>
        <end position="163"/>
    </location>
</feature>
<feature type="transmembrane region" description="Helical" evidence="17">
    <location>
        <begin position="206"/>
        <end position="224"/>
    </location>
</feature>
<dbReference type="GO" id="GO:0003954">
    <property type="term" value="F:NADH dehydrogenase activity"/>
    <property type="evidence" value="ECO:0007669"/>
    <property type="project" value="TreeGrafter"/>
</dbReference>
<proteinExistence type="inferred from homology"/>
<dbReference type="PRINTS" id="PR01434">
    <property type="entry name" value="NADHDHGNASE5"/>
</dbReference>
<feature type="transmembrane region" description="Helical" evidence="17">
    <location>
        <begin position="47"/>
        <end position="69"/>
    </location>
</feature>
<sequence>MVSYVFVMISFMSMVMFLYTCMNMKYFFIEVNLNSGLMLMDMNMYFLIDWISMFFMFTVYFISGMVIFYSSVYMSEDKLNLKFLILVVMFVLSMNLMILCTNMFMIMLGWDGLGLVSYCLVIFFNNENSSSAGMLTVMTNRLGDAGLMLSIVLMVNFGAWSFNEINSEIHFMYMISLLILFGAFTKSAQMPFSAWLPAAMAAPTPVSALVHSSTLVTAGVYLIIRLQMMIAESMVKILMVLSIMTMFMAGLGALYEMDLKKIIALSTLSQLGVMMMILSLGKYEMAFFHLVMHAMFKAMLFLCAGAVIHGMNNWQDIRNLSLISSMSPFIMMMIMLGSLSLLGFPFLSGFYSKDLILEMMYLMNNSLILMVMILLSTLFTVMYSFRLLYFLTVNMKIGSMMNYQDSNEMNYAIYFMGGFVVILGCMLSWVYFSVPNFLVLGFSMKMLNLVLVFSGVFVFFWLSQLKLISEKKMFEFFSKMWFLDSLSSELFMKNFFFAFGYSKNIEMWIEEIGAKGISKEVENMSLNILKKQVTFMMMMILVMILFIMLFMEN</sequence>
<dbReference type="PANTHER" id="PTHR42829:SF2">
    <property type="entry name" value="NADH-UBIQUINONE OXIDOREDUCTASE CHAIN 5"/>
    <property type="match status" value="1"/>
</dbReference>
<feature type="transmembrane region" description="Helical" evidence="17">
    <location>
        <begin position="81"/>
        <end position="98"/>
    </location>
</feature>
<feature type="transmembrane region" description="Helical" evidence="17">
    <location>
        <begin position="5"/>
        <end position="27"/>
    </location>
</feature>
<feature type="transmembrane region" description="Helical" evidence="17">
    <location>
        <begin position="438"/>
        <end position="462"/>
    </location>
</feature>
<dbReference type="InterPro" id="IPR010934">
    <property type="entry name" value="NADH_DH_su5_C"/>
</dbReference>
<comment type="catalytic activity">
    <reaction evidence="16 17">
        <text>a ubiquinone + NADH + 5 H(+)(in) = a ubiquinol + NAD(+) + 4 H(+)(out)</text>
        <dbReference type="Rhea" id="RHEA:29091"/>
        <dbReference type="Rhea" id="RHEA-COMP:9565"/>
        <dbReference type="Rhea" id="RHEA-COMP:9566"/>
        <dbReference type="ChEBI" id="CHEBI:15378"/>
        <dbReference type="ChEBI" id="CHEBI:16389"/>
        <dbReference type="ChEBI" id="CHEBI:17976"/>
        <dbReference type="ChEBI" id="CHEBI:57540"/>
        <dbReference type="ChEBI" id="CHEBI:57945"/>
        <dbReference type="EC" id="7.1.1.2"/>
    </reaction>
</comment>
<keyword evidence="14 17" id="KW-0496">Mitochondrion</keyword>
<evidence type="ECO:0000256" key="16">
    <source>
        <dbReference type="ARBA" id="ARBA00049551"/>
    </source>
</evidence>
<dbReference type="GO" id="GO:0008137">
    <property type="term" value="F:NADH dehydrogenase (ubiquinone) activity"/>
    <property type="evidence" value="ECO:0007669"/>
    <property type="project" value="UniProtKB-EC"/>
</dbReference>
<feature type="domain" description="NADH:quinone oxidoreductase/Mrp antiporter transmembrane" evidence="18">
    <location>
        <begin position="101"/>
        <end position="379"/>
    </location>
</feature>
<feature type="transmembrane region" description="Helical" evidence="17">
    <location>
        <begin position="286"/>
        <end position="308"/>
    </location>
</feature>
<name>A0A6B9WEE2_9ACAR</name>
<evidence type="ECO:0000256" key="1">
    <source>
        <dbReference type="ARBA" id="ARBA00003257"/>
    </source>
</evidence>
<comment type="similarity">
    <text evidence="17">Belongs to the complex I subunit 5 family.</text>
</comment>
<evidence type="ECO:0000256" key="9">
    <source>
        <dbReference type="ARBA" id="ARBA00022967"/>
    </source>
</evidence>
<evidence type="ECO:0000256" key="13">
    <source>
        <dbReference type="ARBA" id="ARBA00023075"/>
    </source>
</evidence>
<gene>
    <name evidence="21" type="primary">nad5</name>
</gene>
<organism evidence="21">
    <name type="scientific">Hypoaspis linteyini</name>
    <dbReference type="NCBI Taxonomy" id="2695865"/>
    <lineage>
        <taxon>Eukaryota</taxon>
        <taxon>Metazoa</taxon>
        <taxon>Ecdysozoa</taxon>
        <taxon>Arthropoda</taxon>
        <taxon>Chelicerata</taxon>
        <taxon>Arachnida</taxon>
        <taxon>Acari</taxon>
        <taxon>Parasitiformes</taxon>
        <taxon>Mesostigmata</taxon>
        <taxon>Gamasina</taxon>
        <taxon>Dermanyssoidea</taxon>
        <taxon>Laelapidae</taxon>
        <taxon>Hypoaspis</taxon>
    </lineage>
</organism>
<dbReference type="InterPro" id="IPR003945">
    <property type="entry name" value="NU5C-like"/>
</dbReference>